<dbReference type="GO" id="GO:0006955">
    <property type="term" value="P:immune response"/>
    <property type="evidence" value="ECO:0007669"/>
    <property type="project" value="InterPro"/>
</dbReference>
<sequence>MACCPAAVPMRCLYKDEVDAFKCASSESIPCNFKNIFDQKLIPYPEKCFAAFQSRGSEEETDGSQPIFFLKKYKELAWHDRGLAVAITFKENNKNYIVSVNSDSSLAFNQRELPQDIPGVQSEIIFYQKVFRKEHPNSFCFESSLKQNCYLGFSADDNNKKLVLKHLPGNNLDETIMLFV</sequence>
<dbReference type="CDD" id="cd23298">
    <property type="entry name" value="beta-trefoil_IL18"/>
    <property type="match status" value="1"/>
</dbReference>
<name>A0A9E7VC29_AQUCT</name>
<dbReference type="Pfam" id="PF00340">
    <property type="entry name" value="IL1"/>
    <property type="match status" value="1"/>
</dbReference>
<comment type="similarity">
    <text evidence="2">Belongs to the IL-1 family.</text>
</comment>
<dbReference type="Gene3D" id="2.80.10.50">
    <property type="match status" value="1"/>
</dbReference>
<accession>A0A9E7VC29</accession>
<dbReference type="SUPFAM" id="SSF50353">
    <property type="entry name" value="Cytokine"/>
    <property type="match status" value="1"/>
</dbReference>
<dbReference type="InterPro" id="IPR008996">
    <property type="entry name" value="IL1/FGF"/>
</dbReference>
<dbReference type="EMBL" id="ON649871">
    <property type="protein sequence ID" value="UZC48668.1"/>
    <property type="molecule type" value="mRNA"/>
</dbReference>
<dbReference type="GeneID" id="141111118"/>
<comment type="subcellular location">
    <subcellularLocation>
        <location evidence="1">Secreted</location>
    </subcellularLocation>
</comment>
<dbReference type="GO" id="GO:0006954">
    <property type="term" value="P:inflammatory response"/>
    <property type="evidence" value="ECO:0007669"/>
    <property type="project" value="InterPro"/>
</dbReference>
<organism evidence="4">
    <name type="scientific">Aquarana catesbeiana</name>
    <name type="common">American bullfrog</name>
    <name type="synonym">Rana catesbeiana</name>
    <dbReference type="NCBI Taxonomy" id="8400"/>
    <lineage>
        <taxon>Eukaryota</taxon>
        <taxon>Metazoa</taxon>
        <taxon>Chordata</taxon>
        <taxon>Craniata</taxon>
        <taxon>Vertebrata</taxon>
        <taxon>Euteleostomi</taxon>
        <taxon>Amphibia</taxon>
        <taxon>Batrachia</taxon>
        <taxon>Anura</taxon>
        <taxon>Neobatrachia</taxon>
        <taxon>Ranoidea</taxon>
        <taxon>Ranidae</taxon>
        <taxon>Aquarana</taxon>
    </lineage>
</organism>
<dbReference type="RefSeq" id="XP_073459251.1">
    <property type="nucleotide sequence ID" value="XM_073603150.1"/>
</dbReference>
<protein>
    <submittedName>
        <fullName evidence="4">Interleukin-18</fullName>
    </submittedName>
</protein>
<dbReference type="AlphaFoldDB" id="A0A9E7VC29"/>
<evidence type="ECO:0000313" key="4">
    <source>
        <dbReference type="EMBL" id="UZC48668.1"/>
    </source>
</evidence>
<evidence type="ECO:0000256" key="1">
    <source>
        <dbReference type="ARBA" id="ARBA00004613"/>
    </source>
</evidence>
<dbReference type="GO" id="GO:0005125">
    <property type="term" value="F:cytokine activity"/>
    <property type="evidence" value="ECO:0007669"/>
    <property type="project" value="InterPro"/>
</dbReference>
<proteinExistence type="evidence at transcript level"/>
<reference evidence="4" key="1">
    <citation type="submission" date="2022-05" db="EMBL/GenBank/DDBJ databases">
        <authorList>
            <person name="Yang P."/>
        </authorList>
    </citation>
    <scope>NUCLEOTIDE SEQUENCE</scope>
</reference>
<keyword evidence="3" id="KW-0964">Secreted</keyword>
<dbReference type="GO" id="GO:0005615">
    <property type="term" value="C:extracellular space"/>
    <property type="evidence" value="ECO:0007669"/>
    <property type="project" value="InterPro"/>
</dbReference>
<evidence type="ECO:0000256" key="2">
    <source>
        <dbReference type="ARBA" id="ARBA00010448"/>
    </source>
</evidence>
<dbReference type="InterPro" id="IPR000975">
    <property type="entry name" value="IL-1_fam"/>
</dbReference>
<dbReference type="RefSeq" id="XP_073459249.1">
    <property type="nucleotide sequence ID" value="XM_073603148.1"/>
</dbReference>
<evidence type="ECO:0000256" key="3">
    <source>
        <dbReference type="ARBA" id="ARBA00022525"/>
    </source>
</evidence>